<keyword evidence="3" id="KW-1185">Reference proteome</keyword>
<dbReference type="Proteomes" id="UP001152795">
    <property type="component" value="Unassembled WGS sequence"/>
</dbReference>
<dbReference type="AlphaFoldDB" id="A0A6S7GSM9"/>
<dbReference type="EMBL" id="CACRXK020002118">
    <property type="protein sequence ID" value="CAB3992756.1"/>
    <property type="molecule type" value="Genomic_DNA"/>
</dbReference>
<evidence type="ECO:0000313" key="3">
    <source>
        <dbReference type="Proteomes" id="UP001152795"/>
    </source>
</evidence>
<name>A0A6S7GSM9_PARCT</name>
<protein>
    <submittedName>
        <fullName evidence="2">Uncharacterized protein</fullName>
    </submittedName>
</protein>
<gene>
    <name evidence="2" type="ORF">PACLA_8A009543</name>
</gene>
<comment type="caution">
    <text evidence="2">The sequence shown here is derived from an EMBL/GenBank/DDBJ whole genome shotgun (WGS) entry which is preliminary data.</text>
</comment>
<evidence type="ECO:0000313" key="2">
    <source>
        <dbReference type="EMBL" id="CAB3992756.1"/>
    </source>
</evidence>
<reference evidence="2" key="1">
    <citation type="submission" date="2020-04" db="EMBL/GenBank/DDBJ databases">
        <authorList>
            <person name="Alioto T."/>
            <person name="Alioto T."/>
            <person name="Gomez Garrido J."/>
        </authorList>
    </citation>
    <scope>NUCLEOTIDE SEQUENCE</scope>
    <source>
        <strain evidence="2">A484AB</strain>
    </source>
</reference>
<feature type="region of interest" description="Disordered" evidence="1">
    <location>
        <begin position="22"/>
        <end position="47"/>
    </location>
</feature>
<sequence>MGGLKSYLDFLTEICVTLMVRKPQSDDSDEDQPELPPPPKKRRKASSIPEAIRYDKYDHWPIRTDIPNAQRCKMDGCKKKTMFMCSKCNVYLCVTKSTCFFNFHGK</sequence>
<organism evidence="2 3">
    <name type="scientific">Paramuricea clavata</name>
    <name type="common">Red gorgonian</name>
    <name type="synonym">Violescent sea-whip</name>
    <dbReference type="NCBI Taxonomy" id="317549"/>
    <lineage>
        <taxon>Eukaryota</taxon>
        <taxon>Metazoa</taxon>
        <taxon>Cnidaria</taxon>
        <taxon>Anthozoa</taxon>
        <taxon>Octocorallia</taxon>
        <taxon>Malacalcyonacea</taxon>
        <taxon>Plexauridae</taxon>
        <taxon>Paramuricea</taxon>
    </lineage>
</organism>
<proteinExistence type="predicted"/>
<dbReference type="PANTHER" id="PTHR47272">
    <property type="entry name" value="DDE_TNP_1_7 DOMAIN-CONTAINING PROTEIN"/>
    <property type="match status" value="1"/>
</dbReference>
<evidence type="ECO:0000256" key="1">
    <source>
        <dbReference type="SAM" id="MobiDB-lite"/>
    </source>
</evidence>
<dbReference type="OrthoDB" id="6609151at2759"/>
<accession>A0A6S7GSM9</accession>